<evidence type="ECO:0000313" key="3">
    <source>
        <dbReference type="EMBL" id="MDI9859506.1"/>
    </source>
</evidence>
<dbReference type="InterPro" id="IPR027843">
    <property type="entry name" value="DUF4440"/>
</dbReference>
<evidence type="ECO:0000313" key="4">
    <source>
        <dbReference type="Proteomes" id="UP001236507"/>
    </source>
</evidence>
<keyword evidence="4" id="KW-1185">Reference proteome</keyword>
<feature type="domain" description="DUF4440" evidence="2">
    <location>
        <begin position="29"/>
        <end position="134"/>
    </location>
</feature>
<accession>A0ABT6Y7K6</accession>
<feature type="signal peptide" evidence="1">
    <location>
        <begin position="1"/>
        <end position="20"/>
    </location>
</feature>
<gene>
    <name evidence="3" type="ORF">QM524_09815</name>
</gene>
<evidence type="ECO:0000259" key="2">
    <source>
        <dbReference type="Pfam" id="PF14534"/>
    </source>
</evidence>
<dbReference type="Proteomes" id="UP001236507">
    <property type="component" value="Unassembled WGS sequence"/>
</dbReference>
<proteinExistence type="predicted"/>
<dbReference type="Gene3D" id="3.10.450.50">
    <property type="match status" value="1"/>
</dbReference>
<dbReference type="EMBL" id="JASHIF010000008">
    <property type="protein sequence ID" value="MDI9859506.1"/>
    <property type="molecule type" value="Genomic_DNA"/>
</dbReference>
<sequence>MKKLSITLLLLVMATLGSIAQSKDEKAVAESVEKLRLAMIDPSKEALESIATEDLSYGHSGGKIENKAQFVEALVSGKSDFKSIQLTDQTISIHGKTAIVRHSLAAETLDGGKPGTVKLFILTVWSKEKGGWKLLARQAVKNLN</sequence>
<reference evidence="3 4" key="1">
    <citation type="submission" date="2023-05" db="EMBL/GenBank/DDBJ databases">
        <title>Novel species of genus Flectobacillus isolated from stream in China.</title>
        <authorList>
            <person name="Lu H."/>
        </authorList>
    </citation>
    <scope>NUCLEOTIDE SEQUENCE [LARGE SCALE GENOMIC DNA]</scope>
    <source>
        <strain evidence="3 4">KCTC 42575</strain>
    </source>
</reference>
<evidence type="ECO:0000256" key="1">
    <source>
        <dbReference type="SAM" id="SignalP"/>
    </source>
</evidence>
<dbReference type="SUPFAM" id="SSF54427">
    <property type="entry name" value="NTF2-like"/>
    <property type="match status" value="1"/>
</dbReference>
<name>A0ABT6Y7K6_9BACT</name>
<dbReference type="InterPro" id="IPR032710">
    <property type="entry name" value="NTF2-like_dom_sf"/>
</dbReference>
<keyword evidence="1" id="KW-0732">Signal</keyword>
<comment type="caution">
    <text evidence="3">The sequence shown here is derived from an EMBL/GenBank/DDBJ whole genome shotgun (WGS) entry which is preliminary data.</text>
</comment>
<dbReference type="RefSeq" id="WP_166578859.1">
    <property type="nucleotide sequence ID" value="NZ_JASHIF010000008.1"/>
</dbReference>
<feature type="chain" id="PRO_5045764993" evidence="1">
    <location>
        <begin position="21"/>
        <end position="144"/>
    </location>
</feature>
<organism evidence="3 4">
    <name type="scientific">Flectobacillus roseus</name>
    <dbReference type="NCBI Taxonomy" id="502259"/>
    <lineage>
        <taxon>Bacteria</taxon>
        <taxon>Pseudomonadati</taxon>
        <taxon>Bacteroidota</taxon>
        <taxon>Cytophagia</taxon>
        <taxon>Cytophagales</taxon>
        <taxon>Flectobacillaceae</taxon>
        <taxon>Flectobacillus</taxon>
    </lineage>
</organism>
<dbReference type="Pfam" id="PF14534">
    <property type="entry name" value="DUF4440"/>
    <property type="match status" value="1"/>
</dbReference>
<protein>
    <submittedName>
        <fullName evidence="3">Nuclear transport factor 2 family protein</fullName>
    </submittedName>
</protein>